<proteinExistence type="predicted"/>
<feature type="transmembrane region" description="Helical" evidence="9">
    <location>
        <begin position="133"/>
        <end position="152"/>
    </location>
</feature>
<dbReference type="Proteomes" id="UP001217089">
    <property type="component" value="Unassembled WGS sequence"/>
</dbReference>
<dbReference type="SMART" id="SM01381">
    <property type="entry name" value="7TM_GPCR_Srsx"/>
    <property type="match status" value="1"/>
</dbReference>
<keyword evidence="7" id="KW-0675">Receptor</keyword>
<feature type="domain" description="G-protein coupled receptors family 1 profile" evidence="10">
    <location>
        <begin position="75"/>
        <end position="333"/>
    </location>
</feature>
<evidence type="ECO:0000256" key="6">
    <source>
        <dbReference type="ARBA" id="ARBA00023136"/>
    </source>
</evidence>
<dbReference type="InterPro" id="IPR017452">
    <property type="entry name" value="GPCR_Rhodpsn_7TM"/>
</dbReference>
<evidence type="ECO:0000259" key="10">
    <source>
        <dbReference type="PROSITE" id="PS50262"/>
    </source>
</evidence>
<dbReference type="PRINTS" id="PR00244">
    <property type="entry name" value="NEUROKININR"/>
</dbReference>
<dbReference type="EMBL" id="JARBDR010000214">
    <property type="protein sequence ID" value="KAJ8318638.1"/>
    <property type="molecule type" value="Genomic_DNA"/>
</dbReference>
<dbReference type="PROSITE" id="PS50262">
    <property type="entry name" value="G_PROTEIN_RECEP_F1_2"/>
    <property type="match status" value="1"/>
</dbReference>
<dbReference type="SUPFAM" id="SSF81321">
    <property type="entry name" value="Family A G protein-coupled receptor-like"/>
    <property type="match status" value="1"/>
</dbReference>
<dbReference type="InterPro" id="IPR001681">
    <property type="entry name" value="Neurokn_rcpt"/>
</dbReference>
<keyword evidence="8" id="KW-0807">Transducer</keyword>
<evidence type="ECO:0000256" key="9">
    <source>
        <dbReference type="SAM" id="Phobius"/>
    </source>
</evidence>
<evidence type="ECO:0000313" key="12">
    <source>
        <dbReference type="Proteomes" id="UP001217089"/>
    </source>
</evidence>
<evidence type="ECO:0000256" key="2">
    <source>
        <dbReference type="ARBA" id="ARBA00022475"/>
    </source>
</evidence>
<feature type="transmembrane region" description="Helical" evidence="9">
    <location>
        <begin position="313"/>
        <end position="335"/>
    </location>
</feature>
<comment type="caution">
    <text evidence="11">The sequence shown here is derived from an EMBL/GenBank/DDBJ whole genome shotgun (WGS) entry which is preliminary data.</text>
</comment>
<evidence type="ECO:0000256" key="8">
    <source>
        <dbReference type="ARBA" id="ARBA00023224"/>
    </source>
</evidence>
<gene>
    <name evidence="11" type="ORF">KUTeg_003729</name>
</gene>
<name>A0ABQ9FN19_TEGGR</name>
<feature type="transmembrane region" description="Helical" evidence="9">
    <location>
        <begin position="59"/>
        <end position="84"/>
    </location>
</feature>
<keyword evidence="2" id="KW-1003">Cell membrane</keyword>
<keyword evidence="5" id="KW-0297">G-protein coupled receptor</keyword>
<keyword evidence="4 9" id="KW-1133">Transmembrane helix</keyword>
<evidence type="ECO:0000256" key="1">
    <source>
        <dbReference type="ARBA" id="ARBA00004651"/>
    </source>
</evidence>
<feature type="transmembrane region" description="Helical" evidence="9">
    <location>
        <begin position="223"/>
        <end position="246"/>
    </location>
</feature>
<evidence type="ECO:0000256" key="3">
    <source>
        <dbReference type="ARBA" id="ARBA00022692"/>
    </source>
</evidence>
<accession>A0ABQ9FN19</accession>
<dbReference type="PANTHER" id="PTHR46925:SF2">
    <property type="entry name" value="G-PROTEIN COUPLED RECEPTOR TKR-1-RELATED"/>
    <property type="match status" value="1"/>
</dbReference>
<keyword evidence="12" id="KW-1185">Reference proteome</keyword>
<evidence type="ECO:0000313" key="11">
    <source>
        <dbReference type="EMBL" id="KAJ8318638.1"/>
    </source>
</evidence>
<dbReference type="CDD" id="cd15390">
    <property type="entry name" value="7tmA_TACR"/>
    <property type="match status" value="1"/>
</dbReference>
<dbReference type="Pfam" id="PF00001">
    <property type="entry name" value="7tm_1"/>
    <property type="match status" value="1"/>
</dbReference>
<dbReference type="Gene3D" id="1.20.1070.10">
    <property type="entry name" value="Rhodopsin 7-helix transmembrane proteins"/>
    <property type="match status" value="1"/>
</dbReference>
<evidence type="ECO:0000256" key="4">
    <source>
        <dbReference type="ARBA" id="ARBA00022989"/>
    </source>
</evidence>
<keyword evidence="3 9" id="KW-0812">Transmembrane</keyword>
<feature type="transmembrane region" description="Helical" evidence="9">
    <location>
        <begin position="275"/>
        <end position="293"/>
    </location>
</feature>
<comment type="subcellular location">
    <subcellularLocation>
        <location evidence="1">Cell membrane</location>
        <topology evidence="1">Multi-pass membrane protein</topology>
    </subcellularLocation>
</comment>
<dbReference type="InterPro" id="IPR000276">
    <property type="entry name" value="GPCR_Rhodpsn"/>
</dbReference>
<feature type="transmembrane region" description="Helical" evidence="9">
    <location>
        <begin position="96"/>
        <end position="121"/>
    </location>
</feature>
<dbReference type="PRINTS" id="PR00237">
    <property type="entry name" value="GPCRRHODOPSN"/>
</dbReference>
<dbReference type="PANTHER" id="PTHR46925">
    <property type="entry name" value="G-PROTEIN COUPLED RECEPTOR TKR-1-RELATED"/>
    <property type="match status" value="1"/>
</dbReference>
<evidence type="ECO:0000256" key="5">
    <source>
        <dbReference type="ARBA" id="ARBA00023040"/>
    </source>
</evidence>
<keyword evidence="6 9" id="KW-0472">Membrane</keyword>
<organism evidence="11 12">
    <name type="scientific">Tegillarca granosa</name>
    <name type="common">Malaysian cockle</name>
    <name type="synonym">Anadara granosa</name>
    <dbReference type="NCBI Taxonomy" id="220873"/>
    <lineage>
        <taxon>Eukaryota</taxon>
        <taxon>Metazoa</taxon>
        <taxon>Spiralia</taxon>
        <taxon>Lophotrochozoa</taxon>
        <taxon>Mollusca</taxon>
        <taxon>Bivalvia</taxon>
        <taxon>Autobranchia</taxon>
        <taxon>Pteriomorphia</taxon>
        <taxon>Arcoida</taxon>
        <taxon>Arcoidea</taxon>
        <taxon>Arcidae</taxon>
        <taxon>Tegillarca</taxon>
    </lineage>
</organism>
<evidence type="ECO:0000256" key="7">
    <source>
        <dbReference type="ARBA" id="ARBA00023170"/>
    </source>
</evidence>
<feature type="transmembrane region" description="Helical" evidence="9">
    <location>
        <begin position="172"/>
        <end position="195"/>
    </location>
</feature>
<sequence length="435" mass="50157">MTDRKFFLQSTGKMTFNGTAIDSSYLDKNMSTNESLNNSIQETQVQTFDLPILPLWQRILFITLYVVMFLIATGGNVIVIWIVMAHKRMRTVTNYFLVNLAVADTLISLLNTPFTSSFLLYQDWWYGELYCKFTIFISICTICASVLTFMAIAIDRYVAIIHPLRPRLTGRVILAIILIWTASVILASPNLIYAITETYPYGNSSITTCFVRWPDGVYSNTDLGYNMLIMAVTYVLPMTTLAITYTRIGIELWGSRAIGEYTPVQYERNKSKRRVVKMMIVVVVIFGICWFPYHLYFILASTTDIANQKNIQLAFLVIYWFAMSNSMYNPIIYCWMNAKFRHGFTEVFCCLPCHPCKQVLNRARQERNLFPSGTHYTTNEKLLYAYLQYKNNNDNDHSDKALPGYFAVVLVNHVNVSETQCVLDELFSLLQIIIR</sequence>
<reference evidence="11 12" key="1">
    <citation type="submission" date="2022-12" db="EMBL/GenBank/DDBJ databases">
        <title>Chromosome-level genome of Tegillarca granosa.</title>
        <authorList>
            <person name="Kim J."/>
        </authorList>
    </citation>
    <scope>NUCLEOTIDE SEQUENCE [LARGE SCALE GENOMIC DNA]</scope>
    <source>
        <strain evidence="11">Teg-2019</strain>
        <tissue evidence="11">Adductor muscle</tissue>
    </source>
</reference>
<protein>
    <recommendedName>
        <fullName evidence="10">G-protein coupled receptors family 1 profile domain-containing protein</fullName>
    </recommendedName>
</protein>